<comment type="caution">
    <text evidence="12">Lacks conserved residue(s) required for the propagation of feature annotation.</text>
</comment>
<accession>A0A075LUA1</accession>
<keyword evidence="16" id="KW-1185">Reference proteome</keyword>
<reference evidence="16" key="1">
    <citation type="submission" date="2013-06" db="EMBL/GenBank/DDBJ databases">
        <title>Complete Genome Sequence of Hyperthermophilic Palaeococcus pacificus DY20341T, Isolated from a Deep-Sea Hydrothermal Sediments.</title>
        <authorList>
            <person name="Zeng X."/>
            <person name="Shao Z."/>
        </authorList>
    </citation>
    <scope>NUCLEOTIDE SEQUENCE [LARGE SCALE GENOMIC DNA]</scope>
    <source>
        <strain evidence="16">DY20341</strain>
    </source>
</reference>
<feature type="active site" description="Schiff-base intermediate with substrate" evidence="12 13">
    <location>
        <position position="162"/>
    </location>
</feature>
<dbReference type="AlphaFoldDB" id="A0A075LUA1"/>
<protein>
    <recommendedName>
        <fullName evidence="4 12">4-hydroxy-tetrahydrodipicolinate synthase</fullName>
        <shortName evidence="12">HTPA synthase</shortName>
        <ecNumber evidence="4 12">4.3.3.7</ecNumber>
    </recommendedName>
</protein>
<dbReference type="GO" id="GO:0005737">
    <property type="term" value="C:cytoplasm"/>
    <property type="evidence" value="ECO:0007669"/>
    <property type="project" value="UniProtKB-SubCell"/>
</dbReference>
<dbReference type="Gene3D" id="3.20.20.70">
    <property type="entry name" value="Aldolase class I"/>
    <property type="match status" value="1"/>
</dbReference>
<evidence type="ECO:0000256" key="7">
    <source>
        <dbReference type="ARBA" id="ARBA00022915"/>
    </source>
</evidence>
<evidence type="ECO:0000313" key="16">
    <source>
        <dbReference type="Proteomes" id="UP000027981"/>
    </source>
</evidence>
<dbReference type="GO" id="GO:0008675">
    <property type="term" value="F:2-dehydro-3-deoxy-phosphogluconate aldolase activity"/>
    <property type="evidence" value="ECO:0007669"/>
    <property type="project" value="UniProtKB-ARBA"/>
</dbReference>
<dbReference type="UniPathway" id="UPA00034">
    <property type="reaction ID" value="UER00017"/>
</dbReference>
<reference evidence="15 16" key="2">
    <citation type="journal article" date="2015" name="Genome Announc.">
        <title>Complete Genome Sequence of Hyperthermophilic Piezophilic Archaeon Palaeococcus pacificus DY20341T, Isolated from Deep-Sea Hydrothermal Sediments.</title>
        <authorList>
            <person name="Zeng X."/>
            <person name="Jebbar M."/>
            <person name="Shao Z."/>
        </authorList>
    </citation>
    <scope>NUCLEOTIDE SEQUENCE [LARGE SCALE GENOMIC DNA]</scope>
    <source>
        <strain evidence="15 16">DY20341</strain>
    </source>
</reference>
<evidence type="ECO:0000256" key="13">
    <source>
        <dbReference type="PIRSR" id="PIRSR001365-1"/>
    </source>
</evidence>
<comment type="similarity">
    <text evidence="12">Belongs to the DapA family.</text>
</comment>
<comment type="catalytic activity">
    <reaction evidence="11 12">
        <text>L-aspartate 4-semialdehyde + pyruvate = (2S,4S)-4-hydroxy-2,3,4,5-tetrahydrodipicolinate + H2O + H(+)</text>
        <dbReference type="Rhea" id="RHEA:34171"/>
        <dbReference type="ChEBI" id="CHEBI:15361"/>
        <dbReference type="ChEBI" id="CHEBI:15377"/>
        <dbReference type="ChEBI" id="CHEBI:15378"/>
        <dbReference type="ChEBI" id="CHEBI:67139"/>
        <dbReference type="ChEBI" id="CHEBI:537519"/>
        <dbReference type="EC" id="4.3.3.7"/>
    </reaction>
</comment>
<evidence type="ECO:0000256" key="14">
    <source>
        <dbReference type="PIRSR" id="PIRSR001365-2"/>
    </source>
</evidence>
<comment type="subcellular location">
    <subcellularLocation>
        <location evidence="2 12">Cytoplasm</location>
    </subcellularLocation>
</comment>
<feature type="active site" description="Proton donor/acceptor" evidence="12 13">
    <location>
        <position position="133"/>
    </location>
</feature>
<evidence type="ECO:0000256" key="12">
    <source>
        <dbReference type="HAMAP-Rule" id="MF_00418"/>
    </source>
</evidence>
<evidence type="ECO:0000256" key="10">
    <source>
        <dbReference type="ARBA" id="ARBA00023270"/>
    </source>
</evidence>
<dbReference type="GO" id="GO:0019877">
    <property type="term" value="P:diaminopimelate biosynthetic process"/>
    <property type="evidence" value="ECO:0007669"/>
    <property type="project" value="UniProtKB-UniRule"/>
</dbReference>
<keyword evidence="7 12" id="KW-0220">Diaminopimelate biosynthesis</keyword>
<evidence type="ECO:0000256" key="6">
    <source>
        <dbReference type="ARBA" id="ARBA00022605"/>
    </source>
</evidence>
<dbReference type="EMBL" id="CP006019">
    <property type="protein sequence ID" value="AIF69552.1"/>
    <property type="molecule type" value="Genomic_DNA"/>
</dbReference>
<gene>
    <name evidence="12" type="primary">dapA</name>
    <name evidence="15" type="ORF">PAP_05760</name>
</gene>
<evidence type="ECO:0000256" key="3">
    <source>
        <dbReference type="ARBA" id="ARBA00005120"/>
    </source>
</evidence>
<dbReference type="eggNOG" id="arCOG04172">
    <property type="taxonomic scope" value="Archaea"/>
</dbReference>
<dbReference type="InterPro" id="IPR005263">
    <property type="entry name" value="DapA"/>
</dbReference>
<dbReference type="InterPro" id="IPR020625">
    <property type="entry name" value="Schiff_base-form_aldolases_AS"/>
</dbReference>
<comment type="caution">
    <text evidence="12">Was originally thought to be a dihydrodipicolinate synthase (DHDPS), catalyzing the condensation of (S)-aspartate-beta-semialdehyde [(S)-ASA] and pyruvate to dihydrodipicolinate (DHDP). However, it was shown in E.coli that the product of the enzymatic reaction is not dihydrodipicolinate but in fact (4S)-4-hydroxy-2,3,4,5-tetrahydro-(2S)-dipicolinic acid (HTPA), and that the consecutive dehydration reaction leading to DHDP is not spontaneous but catalyzed by DapB.</text>
</comment>
<evidence type="ECO:0000256" key="5">
    <source>
        <dbReference type="ARBA" id="ARBA00022490"/>
    </source>
</evidence>
<evidence type="ECO:0000256" key="8">
    <source>
        <dbReference type="ARBA" id="ARBA00023154"/>
    </source>
</evidence>
<keyword evidence="5 12" id="KW-0963">Cytoplasm</keyword>
<dbReference type="InterPro" id="IPR002220">
    <property type="entry name" value="DapA-like"/>
</dbReference>
<dbReference type="KEGG" id="ppac:PAP_05760"/>
<dbReference type="STRING" id="1343739.PAP_05760"/>
<keyword evidence="8 12" id="KW-0457">Lysine biosynthesis</keyword>
<dbReference type="GO" id="GO:0009089">
    <property type="term" value="P:lysine biosynthetic process via diaminopimelate"/>
    <property type="evidence" value="ECO:0007669"/>
    <property type="project" value="UniProtKB-UniRule"/>
</dbReference>
<comment type="subunit">
    <text evidence="12">Homotetramer; dimer of dimers.</text>
</comment>
<feature type="binding site" evidence="12 14">
    <location>
        <position position="204"/>
    </location>
    <ligand>
        <name>pyruvate</name>
        <dbReference type="ChEBI" id="CHEBI:15361"/>
    </ligand>
</feature>
<evidence type="ECO:0000256" key="2">
    <source>
        <dbReference type="ARBA" id="ARBA00004496"/>
    </source>
</evidence>
<dbReference type="GO" id="GO:0008840">
    <property type="term" value="F:4-hydroxy-tetrahydrodipicolinate synthase activity"/>
    <property type="evidence" value="ECO:0007669"/>
    <property type="project" value="UniProtKB-UniRule"/>
</dbReference>
<keyword evidence="10 12" id="KW-0704">Schiff base</keyword>
<dbReference type="CDD" id="cd00408">
    <property type="entry name" value="DHDPS-like"/>
    <property type="match status" value="1"/>
</dbReference>
<dbReference type="HAMAP" id="MF_00418">
    <property type="entry name" value="DapA"/>
    <property type="match status" value="1"/>
</dbReference>
<dbReference type="PROSITE" id="PS00666">
    <property type="entry name" value="DHDPS_2"/>
    <property type="match status" value="1"/>
</dbReference>
<evidence type="ECO:0000256" key="1">
    <source>
        <dbReference type="ARBA" id="ARBA00003294"/>
    </source>
</evidence>
<dbReference type="PIRSF" id="PIRSF001365">
    <property type="entry name" value="DHDPS"/>
    <property type="match status" value="1"/>
</dbReference>
<feature type="site" description="Part of a proton relay during catalysis" evidence="12">
    <location>
        <position position="107"/>
    </location>
</feature>
<organism evidence="15 16">
    <name type="scientific">Palaeococcus pacificus DY20341</name>
    <dbReference type="NCBI Taxonomy" id="1343739"/>
    <lineage>
        <taxon>Archaea</taxon>
        <taxon>Methanobacteriati</taxon>
        <taxon>Methanobacteriota</taxon>
        <taxon>Thermococci</taxon>
        <taxon>Thermococcales</taxon>
        <taxon>Thermococcaceae</taxon>
        <taxon>Palaeococcus</taxon>
    </lineage>
</organism>
<feature type="site" description="Part of a proton relay during catalysis" evidence="12">
    <location>
        <position position="44"/>
    </location>
</feature>
<evidence type="ECO:0000256" key="11">
    <source>
        <dbReference type="ARBA" id="ARBA00047836"/>
    </source>
</evidence>
<dbReference type="NCBIfam" id="TIGR00674">
    <property type="entry name" value="dapA"/>
    <property type="match status" value="1"/>
</dbReference>
<comment type="function">
    <text evidence="1 12">Catalyzes the condensation of (S)-aspartate-beta-semialdehyde [(S)-ASA] and pyruvate to 4-hydroxy-tetrahydrodipicolinate (HTPA).</text>
</comment>
<dbReference type="PRINTS" id="PR00146">
    <property type="entry name" value="DHPICSNTHASE"/>
</dbReference>
<dbReference type="PANTHER" id="PTHR12128">
    <property type="entry name" value="DIHYDRODIPICOLINATE SYNTHASE"/>
    <property type="match status" value="1"/>
</dbReference>
<dbReference type="HOGENOM" id="CLU_049343_5_1_2"/>
<evidence type="ECO:0000256" key="9">
    <source>
        <dbReference type="ARBA" id="ARBA00023239"/>
    </source>
</evidence>
<evidence type="ECO:0000313" key="15">
    <source>
        <dbReference type="EMBL" id="AIF69552.1"/>
    </source>
</evidence>
<dbReference type="SMART" id="SM01130">
    <property type="entry name" value="DHDPS"/>
    <property type="match status" value="1"/>
</dbReference>
<dbReference type="OrthoDB" id="33636at2157"/>
<sequence length="293" mass="32562">MIEGIFVPHVTPFDDAEEINEEALRELVEHFINSGIYGLVTLGSNGEFPYLSYEERKRVLKIVVDQTNGRVPVIGGTAFSSTKETIALTKEAWDIGVDAVIIAPPYYFKPSPRELYYHYAAIIEATDVPILIYNVPKFTGYNIPLEVINRLAEEYSQIIGIKDSSGLISRIGELIRTLGDKISILAGTGDLIYPALSLGAHGAVVAVANVAPRLCVDLYSAFKEKKFERAKRIQLKLNYLNEVVVKRYNQLSAIKESMNMLGLNVGLPRSPILPLSEEELHEVEKVLEDIGLI</sequence>
<comment type="pathway">
    <text evidence="3 12">Amino-acid biosynthesis; L-lysine biosynthesis via DAP pathway; (S)-tetrahydrodipicolinate from L-aspartate: step 3/4.</text>
</comment>
<dbReference type="Pfam" id="PF00701">
    <property type="entry name" value="DHDPS"/>
    <property type="match status" value="1"/>
</dbReference>
<name>A0A075LUA1_9EURY</name>
<dbReference type="SUPFAM" id="SSF51569">
    <property type="entry name" value="Aldolase"/>
    <property type="match status" value="1"/>
</dbReference>
<keyword evidence="9 12" id="KW-0456">Lyase</keyword>
<keyword evidence="6 12" id="KW-0028">Amino-acid biosynthesis</keyword>
<dbReference type="EC" id="4.3.3.7" evidence="4 12"/>
<evidence type="ECO:0000256" key="4">
    <source>
        <dbReference type="ARBA" id="ARBA00012086"/>
    </source>
</evidence>
<dbReference type="PANTHER" id="PTHR12128:SF66">
    <property type="entry name" value="4-HYDROXY-2-OXOGLUTARATE ALDOLASE, MITOCHONDRIAL"/>
    <property type="match status" value="1"/>
</dbReference>
<dbReference type="Proteomes" id="UP000027981">
    <property type="component" value="Chromosome"/>
</dbReference>
<dbReference type="InterPro" id="IPR013785">
    <property type="entry name" value="Aldolase_TIM"/>
</dbReference>
<proteinExistence type="inferred from homology"/>